<evidence type="ECO:0000313" key="5">
    <source>
        <dbReference type="Proteomes" id="UP001445472"/>
    </source>
</evidence>
<keyword evidence="5" id="KW-1185">Reference proteome</keyword>
<evidence type="ECO:0000256" key="2">
    <source>
        <dbReference type="ARBA" id="ARBA00022679"/>
    </source>
</evidence>
<keyword evidence="2 4" id="KW-0808">Transferase</keyword>
<dbReference type="InterPro" id="IPR050194">
    <property type="entry name" value="Glycosyltransferase_grp1"/>
</dbReference>
<proteinExistence type="predicted"/>
<gene>
    <name evidence="4" type="ORF">ABT276_12750</name>
</gene>
<dbReference type="Pfam" id="PF13692">
    <property type="entry name" value="Glyco_trans_1_4"/>
    <property type="match status" value="1"/>
</dbReference>
<name>A0ABV1UU15_9ACTN</name>
<comment type="caution">
    <text evidence="4">The sequence shown here is derived from an EMBL/GenBank/DDBJ whole genome shotgun (WGS) entry which is preliminary data.</text>
</comment>
<organism evidence="4 5">
    <name type="scientific">Streptomyces xantholiticus</name>
    <dbReference type="NCBI Taxonomy" id="68285"/>
    <lineage>
        <taxon>Bacteria</taxon>
        <taxon>Bacillati</taxon>
        <taxon>Actinomycetota</taxon>
        <taxon>Actinomycetes</taxon>
        <taxon>Kitasatosporales</taxon>
        <taxon>Streptomycetaceae</taxon>
        <taxon>Streptomyces</taxon>
    </lineage>
</organism>
<dbReference type="Proteomes" id="UP001445472">
    <property type="component" value="Unassembled WGS sequence"/>
</dbReference>
<dbReference type="PANTHER" id="PTHR45947">
    <property type="entry name" value="SULFOQUINOVOSYL TRANSFERASE SQD2"/>
    <property type="match status" value="1"/>
</dbReference>
<dbReference type="RefSeq" id="WP_351976113.1">
    <property type="nucleotide sequence ID" value="NZ_JBEPBX010000009.1"/>
</dbReference>
<accession>A0ABV1UU15</accession>
<evidence type="ECO:0000259" key="3">
    <source>
        <dbReference type="Pfam" id="PF13579"/>
    </source>
</evidence>
<keyword evidence="1 4" id="KW-0328">Glycosyltransferase</keyword>
<dbReference type="PANTHER" id="PTHR45947:SF3">
    <property type="entry name" value="SULFOQUINOVOSYL TRANSFERASE SQD2"/>
    <property type="match status" value="1"/>
</dbReference>
<dbReference type="InterPro" id="IPR028098">
    <property type="entry name" value="Glyco_trans_4-like_N"/>
</dbReference>
<protein>
    <submittedName>
        <fullName evidence="4">Glycosyltransferase</fullName>
        <ecNumber evidence="4">2.4.-.-</ecNumber>
    </submittedName>
</protein>
<dbReference type="Pfam" id="PF13579">
    <property type="entry name" value="Glyco_trans_4_4"/>
    <property type="match status" value="1"/>
</dbReference>
<dbReference type="GO" id="GO:0016757">
    <property type="term" value="F:glycosyltransferase activity"/>
    <property type="evidence" value="ECO:0007669"/>
    <property type="project" value="UniProtKB-KW"/>
</dbReference>
<dbReference type="EMBL" id="JBEPBX010000009">
    <property type="protein sequence ID" value="MER6614221.1"/>
    <property type="molecule type" value="Genomic_DNA"/>
</dbReference>
<dbReference type="EC" id="2.4.-.-" evidence="4"/>
<evidence type="ECO:0000256" key="1">
    <source>
        <dbReference type="ARBA" id="ARBA00022676"/>
    </source>
</evidence>
<dbReference type="Gene3D" id="3.40.50.2000">
    <property type="entry name" value="Glycogen Phosphorylase B"/>
    <property type="match status" value="2"/>
</dbReference>
<feature type="domain" description="Glycosyltransferase subfamily 4-like N-terminal" evidence="3">
    <location>
        <begin position="28"/>
        <end position="192"/>
    </location>
</feature>
<dbReference type="SUPFAM" id="SSF53756">
    <property type="entry name" value="UDP-Glycosyltransferase/glycogen phosphorylase"/>
    <property type="match status" value="1"/>
</dbReference>
<reference evidence="4 5" key="1">
    <citation type="submission" date="2024-06" db="EMBL/GenBank/DDBJ databases">
        <title>The Natural Products Discovery Center: Release of the First 8490 Sequenced Strains for Exploring Actinobacteria Biosynthetic Diversity.</title>
        <authorList>
            <person name="Kalkreuter E."/>
            <person name="Kautsar S.A."/>
            <person name="Yang D."/>
            <person name="Bader C.D."/>
            <person name="Teijaro C.N."/>
            <person name="Fluegel L."/>
            <person name="Davis C.M."/>
            <person name="Simpson J.R."/>
            <person name="Lauterbach L."/>
            <person name="Steele A.D."/>
            <person name="Gui C."/>
            <person name="Meng S."/>
            <person name="Li G."/>
            <person name="Viehrig K."/>
            <person name="Ye F."/>
            <person name="Su P."/>
            <person name="Kiefer A.F."/>
            <person name="Nichols A."/>
            <person name="Cepeda A.J."/>
            <person name="Yan W."/>
            <person name="Fan B."/>
            <person name="Jiang Y."/>
            <person name="Adhikari A."/>
            <person name="Zheng C.-J."/>
            <person name="Schuster L."/>
            <person name="Cowan T.M."/>
            <person name="Smanski M.J."/>
            <person name="Chevrette M.G."/>
            <person name="De Carvalho L.P.S."/>
            <person name="Shen B."/>
        </authorList>
    </citation>
    <scope>NUCLEOTIDE SEQUENCE [LARGE SCALE GENOMIC DNA]</scope>
    <source>
        <strain evidence="4 5">NPDC000837</strain>
    </source>
</reference>
<evidence type="ECO:0000313" key="4">
    <source>
        <dbReference type="EMBL" id="MER6614221.1"/>
    </source>
</evidence>
<sequence>MSTAMQRTSGSGIPRLRVMRVIARMNIGGPAVQVSALVRGMDPGRFEHRLVTGFVGQDEADHLDQRAPGLPVHRISGLGRAVRPTDDARCLAELVAAMRRFRPHIVHTHTAKAGALGRTAAVLARVPSRVHTFHGHLLHGYFSPAKTKVVVAAERGLAALTDRLVAVGGRVRDDLLAAGIGQPGQYTVVPPGTRLAPAPDPTKARSMLGLPQGCPVVAYVGRITGIKRPDRLLAVAREVHRAVPEAHFVVCGAGDFRPDPQAVAELGDSLHQLGWRADVETVYAAADMVLLTSDNEGMPVSLIEAGLAGLPTVATDVGSVAEVVQHGTTGFLAAPRTADLARHTVTLLRDAQLRREMGGRARAFTTRRFGEERLVADTQALYTSIAVARGWWTAPSSER</sequence>